<accession>A0A0M3JNY3</accession>
<organism evidence="3">
    <name type="scientific">Anisakis simplex</name>
    <name type="common">Herring worm</name>
    <dbReference type="NCBI Taxonomy" id="6269"/>
    <lineage>
        <taxon>Eukaryota</taxon>
        <taxon>Metazoa</taxon>
        <taxon>Ecdysozoa</taxon>
        <taxon>Nematoda</taxon>
        <taxon>Chromadorea</taxon>
        <taxon>Rhabditida</taxon>
        <taxon>Spirurina</taxon>
        <taxon>Ascaridomorpha</taxon>
        <taxon>Ascaridoidea</taxon>
        <taxon>Anisakidae</taxon>
        <taxon>Anisakis</taxon>
        <taxon>Anisakis simplex complex</taxon>
    </lineage>
</organism>
<proteinExistence type="predicted"/>
<dbReference type="Proteomes" id="UP000267096">
    <property type="component" value="Unassembled WGS sequence"/>
</dbReference>
<protein>
    <submittedName>
        <fullName evidence="3">Cadherin domain-containing protein</fullName>
    </submittedName>
</protein>
<reference evidence="1 2" key="2">
    <citation type="submission" date="2018-11" db="EMBL/GenBank/DDBJ databases">
        <authorList>
            <consortium name="Pathogen Informatics"/>
        </authorList>
    </citation>
    <scope>NUCLEOTIDE SEQUENCE [LARGE SCALE GENOMIC DNA]</scope>
</reference>
<dbReference type="InterPro" id="IPR015919">
    <property type="entry name" value="Cadherin-like_sf"/>
</dbReference>
<evidence type="ECO:0000313" key="1">
    <source>
        <dbReference type="EMBL" id="VDK36947.1"/>
    </source>
</evidence>
<dbReference type="GO" id="GO:0005509">
    <property type="term" value="F:calcium ion binding"/>
    <property type="evidence" value="ECO:0007669"/>
    <property type="project" value="InterPro"/>
</dbReference>
<dbReference type="EMBL" id="UYRR01026834">
    <property type="protein sequence ID" value="VDK36947.1"/>
    <property type="molecule type" value="Genomic_DNA"/>
</dbReference>
<gene>
    <name evidence="1" type="ORF">ASIM_LOCUS9123</name>
</gene>
<dbReference type="CDD" id="cd11304">
    <property type="entry name" value="Cadherin_repeat"/>
    <property type="match status" value="1"/>
</dbReference>
<keyword evidence="2" id="KW-1185">Reference proteome</keyword>
<dbReference type="SUPFAM" id="SSF49313">
    <property type="entry name" value="Cadherin-like"/>
    <property type="match status" value="1"/>
</dbReference>
<reference evidence="3" key="1">
    <citation type="submission" date="2017-02" db="UniProtKB">
        <authorList>
            <consortium name="WormBaseParasite"/>
        </authorList>
    </citation>
    <scope>IDENTIFICATION</scope>
</reference>
<dbReference type="GO" id="GO:0016020">
    <property type="term" value="C:membrane"/>
    <property type="evidence" value="ECO:0007669"/>
    <property type="project" value="InterPro"/>
</dbReference>
<name>A0A0M3JNY3_ANISI</name>
<evidence type="ECO:0000313" key="3">
    <source>
        <dbReference type="WBParaSite" id="ASIM_0000937501-mRNA-1"/>
    </source>
</evidence>
<evidence type="ECO:0000313" key="2">
    <source>
        <dbReference type="Proteomes" id="UP000267096"/>
    </source>
</evidence>
<dbReference type="Gene3D" id="2.60.40.60">
    <property type="entry name" value="Cadherins"/>
    <property type="match status" value="1"/>
</dbReference>
<dbReference type="WBParaSite" id="ASIM_0000937501-mRNA-1">
    <property type="protein sequence ID" value="ASIM_0000937501-mRNA-1"/>
    <property type="gene ID" value="ASIM_0000937501"/>
</dbReference>
<sequence length="67" mass="7560">MFLLSVFAVDADEGINAQLFYNITSNDSRFSIDETGMIRISEAMKADEIAPLTIQVIIYTHRATNLY</sequence>
<dbReference type="AlphaFoldDB" id="A0A0M3JNY3"/>